<dbReference type="GO" id="GO:0016810">
    <property type="term" value="F:hydrolase activity, acting on carbon-nitrogen (but not peptide) bonds"/>
    <property type="evidence" value="ECO:0007669"/>
    <property type="project" value="InterPro"/>
</dbReference>
<reference evidence="4 5" key="1">
    <citation type="submission" date="2019-02" db="EMBL/GenBank/DDBJ databases">
        <title>Dyella amyloliquefaciens sp. nov., isolated from forest soil.</title>
        <authorList>
            <person name="Gao Z.-H."/>
            <person name="Qiu L.-H."/>
        </authorList>
    </citation>
    <scope>NUCLEOTIDE SEQUENCE [LARGE SCALE GENOMIC DNA]</scope>
    <source>
        <strain evidence="4 5">KACC 12747</strain>
    </source>
</reference>
<dbReference type="GO" id="GO:0005975">
    <property type="term" value="P:carbohydrate metabolic process"/>
    <property type="evidence" value="ECO:0007669"/>
    <property type="project" value="InterPro"/>
</dbReference>
<dbReference type="GO" id="GO:0005576">
    <property type="term" value="C:extracellular region"/>
    <property type="evidence" value="ECO:0007669"/>
    <property type="project" value="UniProtKB-SubCell"/>
</dbReference>
<dbReference type="Proteomes" id="UP000291822">
    <property type="component" value="Unassembled WGS sequence"/>
</dbReference>
<dbReference type="AlphaFoldDB" id="A0A4R0YGV4"/>
<evidence type="ECO:0000259" key="3">
    <source>
        <dbReference type="PROSITE" id="PS51677"/>
    </source>
</evidence>
<protein>
    <submittedName>
        <fullName evidence="4">Polysaccharide deacetylase family protein</fullName>
    </submittedName>
</protein>
<dbReference type="InterPro" id="IPR002509">
    <property type="entry name" value="NODB_dom"/>
</dbReference>
<name>A0A4R0YGV4_9GAMM</name>
<dbReference type="SUPFAM" id="SSF88713">
    <property type="entry name" value="Glycoside hydrolase/deacetylase"/>
    <property type="match status" value="1"/>
</dbReference>
<keyword evidence="2" id="KW-0732">Signal</keyword>
<accession>A0A4R0YGV4</accession>
<comment type="caution">
    <text evidence="4">The sequence shown here is derived from an EMBL/GenBank/DDBJ whole genome shotgun (WGS) entry which is preliminary data.</text>
</comment>
<evidence type="ECO:0000313" key="5">
    <source>
        <dbReference type="Proteomes" id="UP000291822"/>
    </source>
</evidence>
<dbReference type="PROSITE" id="PS51677">
    <property type="entry name" value="NODB"/>
    <property type="match status" value="1"/>
</dbReference>
<organism evidence="4 5">
    <name type="scientific">Dyella soli</name>
    <dbReference type="NCBI Taxonomy" id="522319"/>
    <lineage>
        <taxon>Bacteria</taxon>
        <taxon>Pseudomonadati</taxon>
        <taxon>Pseudomonadota</taxon>
        <taxon>Gammaproteobacteria</taxon>
        <taxon>Lysobacterales</taxon>
        <taxon>Rhodanobacteraceae</taxon>
        <taxon>Dyella</taxon>
    </lineage>
</organism>
<keyword evidence="5" id="KW-1185">Reference proteome</keyword>
<evidence type="ECO:0000256" key="1">
    <source>
        <dbReference type="ARBA" id="ARBA00004613"/>
    </source>
</evidence>
<comment type="subcellular location">
    <subcellularLocation>
        <location evidence="1">Secreted</location>
    </subcellularLocation>
</comment>
<dbReference type="PANTHER" id="PTHR34216:SF3">
    <property type="entry name" value="POLY-BETA-1,6-N-ACETYL-D-GLUCOSAMINE N-DEACETYLASE"/>
    <property type="match status" value="1"/>
</dbReference>
<dbReference type="RefSeq" id="WP_131152649.1">
    <property type="nucleotide sequence ID" value="NZ_SJTG01000007.1"/>
</dbReference>
<dbReference type="InterPro" id="IPR011330">
    <property type="entry name" value="Glyco_hydro/deAcase_b/a-brl"/>
</dbReference>
<dbReference type="PANTHER" id="PTHR34216">
    <property type="match status" value="1"/>
</dbReference>
<dbReference type="CDD" id="cd10918">
    <property type="entry name" value="CE4_NodB_like_5s_6s"/>
    <property type="match status" value="1"/>
</dbReference>
<dbReference type="InterPro" id="IPR051398">
    <property type="entry name" value="Polysacch_Deacetylase"/>
</dbReference>
<feature type="domain" description="NodB homology" evidence="3">
    <location>
        <begin position="62"/>
        <end position="258"/>
    </location>
</feature>
<dbReference type="Gene3D" id="3.20.20.370">
    <property type="entry name" value="Glycoside hydrolase/deacetylase"/>
    <property type="match status" value="1"/>
</dbReference>
<evidence type="ECO:0000256" key="2">
    <source>
        <dbReference type="ARBA" id="ARBA00022729"/>
    </source>
</evidence>
<evidence type="ECO:0000313" key="4">
    <source>
        <dbReference type="EMBL" id="TCI06222.1"/>
    </source>
</evidence>
<gene>
    <name evidence="4" type="ORF">EZM97_35490</name>
</gene>
<sequence length="258" mass="28102">MNIASLMYHDVVTAGRPDDSGFPGPAAAHYKLDEQDFAAHLARLANSGQRFVRVDASPWATGDACLTFDDGGASAVRIAGSLSEHGMAGHFLITTSRVDTPGFTSAAQLRAIDDAGHVVGSHSHTHPAEISRLSHAALDAEWCESVDRLRQVLGHDVRVASVPGGFYSRAVAQAAAAAGIRYLFTSEPTVATQRVDDCLILGRYTLWRGMSPAHALALARGTDALRQRQWLTWNLKKPLKRGLRPLYHFVRREWLNAR</sequence>
<dbReference type="Pfam" id="PF01522">
    <property type="entry name" value="Polysacc_deac_1"/>
    <property type="match status" value="1"/>
</dbReference>
<proteinExistence type="predicted"/>
<dbReference type="EMBL" id="SJTG01000007">
    <property type="protein sequence ID" value="TCI06222.1"/>
    <property type="molecule type" value="Genomic_DNA"/>
</dbReference>